<protein>
    <submittedName>
        <fullName evidence="4">GIY-YIG nuclease family protein</fullName>
    </submittedName>
</protein>
<dbReference type="Proteomes" id="UP001235064">
    <property type="component" value="Unassembled WGS sequence"/>
</dbReference>
<dbReference type="CDD" id="cd10456">
    <property type="entry name" value="GIY-YIG_UPF0213"/>
    <property type="match status" value="1"/>
</dbReference>
<evidence type="ECO:0000256" key="1">
    <source>
        <dbReference type="ARBA" id="ARBA00007435"/>
    </source>
</evidence>
<dbReference type="RefSeq" id="WP_286289507.1">
    <property type="nucleotide sequence ID" value="NZ_JASXSZ010000004.1"/>
</dbReference>
<evidence type="ECO:0000256" key="2">
    <source>
        <dbReference type="SAM" id="MobiDB-lite"/>
    </source>
</evidence>
<dbReference type="EMBL" id="JASXSZ010000004">
    <property type="protein sequence ID" value="MDL9980561.1"/>
    <property type="molecule type" value="Genomic_DNA"/>
</dbReference>
<organism evidence="4 5">
    <name type="scientific">Microbacterium candidum</name>
    <dbReference type="NCBI Taxonomy" id="3041922"/>
    <lineage>
        <taxon>Bacteria</taxon>
        <taxon>Bacillati</taxon>
        <taxon>Actinomycetota</taxon>
        <taxon>Actinomycetes</taxon>
        <taxon>Micrococcales</taxon>
        <taxon>Microbacteriaceae</taxon>
        <taxon>Microbacterium</taxon>
    </lineage>
</organism>
<evidence type="ECO:0000313" key="4">
    <source>
        <dbReference type="EMBL" id="MDL9980561.1"/>
    </source>
</evidence>
<dbReference type="PANTHER" id="PTHR34477">
    <property type="entry name" value="UPF0213 PROTEIN YHBQ"/>
    <property type="match status" value="1"/>
</dbReference>
<reference evidence="4 5" key="1">
    <citation type="submission" date="2023-06" db="EMBL/GenBank/DDBJ databases">
        <title>Microbacterium sp. nov., isolated from a waste landfill.</title>
        <authorList>
            <person name="Wen W."/>
        </authorList>
    </citation>
    <scope>NUCLEOTIDE SEQUENCE [LARGE SCALE GENOMIC DNA]</scope>
    <source>
        <strain evidence="4 5">ASV49</strain>
    </source>
</reference>
<proteinExistence type="inferred from homology"/>
<evidence type="ECO:0000313" key="5">
    <source>
        <dbReference type="Proteomes" id="UP001235064"/>
    </source>
</evidence>
<dbReference type="InterPro" id="IPR000305">
    <property type="entry name" value="GIY-YIG_endonuc"/>
</dbReference>
<dbReference type="Pfam" id="PF01541">
    <property type="entry name" value="GIY-YIG"/>
    <property type="match status" value="1"/>
</dbReference>
<feature type="compositionally biased region" description="Basic and acidic residues" evidence="2">
    <location>
        <begin position="101"/>
        <end position="112"/>
    </location>
</feature>
<dbReference type="PANTHER" id="PTHR34477:SF1">
    <property type="entry name" value="UPF0213 PROTEIN YHBQ"/>
    <property type="match status" value="1"/>
</dbReference>
<feature type="region of interest" description="Disordered" evidence="2">
    <location>
        <begin position="85"/>
        <end position="112"/>
    </location>
</feature>
<keyword evidence="5" id="KW-1185">Reference proteome</keyword>
<dbReference type="InterPro" id="IPR050190">
    <property type="entry name" value="UPF0213_domain"/>
</dbReference>
<evidence type="ECO:0000259" key="3">
    <source>
        <dbReference type="PROSITE" id="PS50164"/>
    </source>
</evidence>
<name>A0ABT7N1M2_9MICO</name>
<comment type="caution">
    <text evidence="4">The sequence shown here is derived from an EMBL/GenBank/DDBJ whole genome shotgun (WGS) entry which is preliminary data.</text>
</comment>
<accession>A0ABT7N1M2</accession>
<dbReference type="SUPFAM" id="SSF82771">
    <property type="entry name" value="GIY-YIG endonuclease"/>
    <property type="match status" value="1"/>
</dbReference>
<dbReference type="PROSITE" id="PS50164">
    <property type="entry name" value="GIY_YIG"/>
    <property type="match status" value="1"/>
</dbReference>
<dbReference type="InterPro" id="IPR035901">
    <property type="entry name" value="GIY-YIG_endonuc_sf"/>
</dbReference>
<dbReference type="Gene3D" id="3.40.1440.10">
    <property type="entry name" value="GIY-YIG endonuclease"/>
    <property type="match status" value="1"/>
</dbReference>
<sequence>MPHVYILRCRDGSYYTGSTDKDPEIRVWEHNNDEHLAARYTIKRRPVVLVYLEEFEQISAAFAREKQVQNWSRAKKEALIEERGHDLPRLARSGPAASAKLADDAESGHSDR</sequence>
<comment type="similarity">
    <text evidence="1">Belongs to the UPF0213 family.</text>
</comment>
<feature type="domain" description="GIY-YIG" evidence="3">
    <location>
        <begin position="1"/>
        <end position="78"/>
    </location>
</feature>
<gene>
    <name evidence="4" type="ORF">QSV35_14555</name>
</gene>